<sequence length="76" mass="8613">MRGLSPVAAPKINKTNVWIFGSYAYISSEQPLHKSFLPTRFTLKQAQLAPHVINTLCLKNVRNLKNLLIYKTLQAC</sequence>
<reference evidence="2" key="1">
    <citation type="submission" date="2016-10" db="EMBL/GenBank/DDBJ databases">
        <authorList>
            <person name="Varghese N."/>
            <person name="Submissions S."/>
        </authorList>
    </citation>
    <scope>NUCLEOTIDE SEQUENCE [LARGE SCALE GENOMIC DNA]</scope>
    <source>
        <strain evidence="2">Jip14</strain>
    </source>
</reference>
<keyword evidence="2" id="KW-1185">Reference proteome</keyword>
<dbReference type="Proteomes" id="UP000198916">
    <property type="component" value="Unassembled WGS sequence"/>
</dbReference>
<proteinExistence type="predicted"/>
<dbReference type="AlphaFoldDB" id="A0A1H7JIT3"/>
<evidence type="ECO:0000313" key="1">
    <source>
        <dbReference type="EMBL" id="SEK74354.1"/>
    </source>
</evidence>
<dbReference type="EMBL" id="FNZR01000002">
    <property type="protein sequence ID" value="SEK74354.1"/>
    <property type="molecule type" value="Genomic_DNA"/>
</dbReference>
<protein>
    <submittedName>
        <fullName evidence="1">Uncharacterized protein</fullName>
    </submittedName>
</protein>
<evidence type="ECO:0000313" key="2">
    <source>
        <dbReference type="Proteomes" id="UP000198916"/>
    </source>
</evidence>
<organism evidence="1 2">
    <name type="scientific">Parapedobacter koreensis</name>
    <dbReference type="NCBI Taxonomy" id="332977"/>
    <lineage>
        <taxon>Bacteria</taxon>
        <taxon>Pseudomonadati</taxon>
        <taxon>Bacteroidota</taxon>
        <taxon>Sphingobacteriia</taxon>
        <taxon>Sphingobacteriales</taxon>
        <taxon>Sphingobacteriaceae</taxon>
        <taxon>Parapedobacter</taxon>
    </lineage>
</organism>
<dbReference type="STRING" id="332977.SAMN05421740_102571"/>
<name>A0A1H7JIT3_9SPHI</name>
<gene>
    <name evidence="1" type="ORF">SAMN05421740_102571</name>
</gene>
<accession>A0A1H7JIT3</accession>